<dbReference type="EMBL" id="BARS01057301">
    <property type="protein sequence ID" value="GAG50220.1"/>
    <property type="molecule type" value="Genomic_DNA"/>
</dbReference>
<keyword evidence="1" id="KW-1133">Transmembrane helix</keyword>
<feature type="non-terminal residue" evidence="2">
    <location>
        <position position="1"/>
    </location>
</feature>
<dbReference type="AlphaFoldDB" id="X0Y3C4"/>
<reference evidence="2" key="1">
    <citation type="journal article" date="2014" name="Front. Microbiol.">
        <title>High frequency of phylogenetically diverse reductive dehalogenase-homologous genes in deep subseafloor sedimentary metagenomes.</title>
        <authorList>
            <person name="Kawai M."/>
            <person name="Futagami T."/>
            <person name="Toyoda A."/>
            <person name="Takaki Y."/>
            <person name="Nishi S."/>
            <person name="Hori S."/>
            <person name="Arai W."/>
            <person name="Tsubouchi T."/>
            <person name="Morono Y."/>
            <person name="Uchiyama I."/>
            <person name="Ito T."/>
            <person name="Fujiyama A."/>
            <person name="Inagaki F."/>
            <person name="Takami H."/>
        </authorList>
    </citation>
    <scope>NUCLEOTIDE SEQUENCE</scope>
    <source>
        <strain evidence="2">Expedition CK06-06</strain>
    </source>
</reference>
<proteinExistence type="predicted"/>
<comment type="caution">
    <text evidence="2">The sequence shown here is derived from an EMBL/GenBank/DDBJ whole genome shotgun (WGS) entry which is preliminary data.</text>
</comment>
<feature type="transmembrane region" description="Helical" evidence="1">
    <location>
        <begin position="7"/>
        <end position="27"/>
    </location>
</feature>
<keyword evidence="1" id="KW-0472">Membrane</keyword>
<feature type="transmembrane region" description="Helical" evidence="1">
    <location>
        <begin position="89"/>
        <end position="113"/>
    </location>
</feature>
<sequence length="145" mass="16264">IRIIKTSIILLVFLLPLFFLPFSFEAFEFNKQYLLLFLVSLAFFSWVVKMVLIDKEIRLKKTPLDVPILVFLLVAVLGAIFSVDKTSSLFGFYGRFSDGLIGLLSLGILYFLITNNVSVKSEGKEDKSSSSPFAIAREGKKLTVA</sequence>
<keyword evidence="1" id="KW-0812">Transmembrane</keyword>
<protein>
    <submittedName>
        <fullName evidence="2">Uncharacterized protein</fullName>
    </submittedName>
</protein>
<evidence type="ECO:0000313" key="2">
    <source>
        <dbReference type="EMBL" id="GAG50220.1"/>
    </source>
</evidence>
<evidence type="ECO:0000256" key="1">
    <source>
        <dbReference type="SAM" id="Phobius"/>
    </source>
</evidence>
<accession>X0Y3C4</accession>
<feature type="non-terminal residue" evidence="2">
    <location>
        <position position="145"/>
    </location>
</feature>
<gene>
    <name evidence="2" type="ORF">S01H1_84065</name>
</gene>
<name>X0Y3C4_9ZZZZ</name>
<feature type="transmembrane region" description="Helical" evidence="1">
    <location>
        <begin position="64"/>
        <end position="83"/>
    </location>
</feature>
<organism evidence="2">
    <name type="scientific">marine sediment metagenome</name>
    <dbReference type="NCBI Taxonomy" id="412755"/>
    <lineage>
        <taxon>unclassified sequences</taxon>
        <taxon>metagenomes</taxon>
        <taxon>ecological metagenomes</taxon>
    </lineage>
</organism>
<feature type="transmembrane region" description="Helical" evidence="1">
    <location>
        <begin position="33"/>
        <end position="52"/>
    </location>
</feature>